<comment type="caution">
    <text evidence="7">The sequence shown here is derived from an EMBL/GenBank/DDBJ whole genome shotgun (WGS) entry which is preliminary data.</text>
</comment>
<evidence type="ECO:0000256" key="2">
    <source>
        <dbReference type="ARBA" id="ARBA00022630"/>
    </source>
</evidence>
<dbReference type="EMBL" id="JAOQAZ010000002">
    <property type="protein sequence ID" value="KAJ4270199.1"/>
    <property type="molecule type" value="Genomic_DNA"/>
</dbReference>
<organism evidence="7 8">
    <name type="scientific">Fusarium torreyae</name>
    <dbReference type="NCBI Taxonomy" id="1237075"/>
    <lineage>
        <taxon>Eukaryota</taxon>
        <taxon>Fungi</taxon>
        <taxon>Dikarya</taxon>
        <taxon>Ascomycota</taxon>
        <taxon>Pezizomycotina</taxon>
        <taxon>Sordariomycetes</taxon>
        <taxon>Hypocreomycetidae</taxon>
        <taxon>Hypocreales</taxon>
        <taxon>Nectriaceae</taxon>
        <taxon>Fusarium</taxon>
    </lineage>
</organism>
<dbReference type="GO" id="GO:0050661">
    <property type="term" value="F:NADP binding"/>
    <property type="evidence" value="ECO:0007669"/>
    <property type="project" value="InterPro"/>
</dbReference>
<evidence type="ECO:0000256" key="4">
    <source>
        <dbReference type="ARBA" id="ARBA00022857"/>
    </source>
</evidence>
<dbReference type="Pfam" id="PF00724">
    <property type="entry name" value="Oxidored_FMN"/>
    <property type="match status" value="1"/>
</dbReference>
<protein>
    <recommendedName>
        <fullName evidence="6">NADH:flavin oxidoreductase/NADH oxidase N-terminal domain-containing protein</fullName>
    </recommendedName>
</protein>
<dbReference type="InterPro" id="IPR013785">
    <property type="entry name" value="Aldolase_TIM"/>
</dbReference>
<evidence type="ECO:0000256" key="3">
    <source>
        <dbReference type="ARBA" id="ARBA00022643"/>
    </source>
</evidence>
<dbReference type="PANTHER" id="PTHR43303:SF4">
    <property type="entry name" value="NADPH DEHYDROGENASE C23G7.10C-RELATED"/>
    <property type="match status" value="1"/>
</dbReference>
<gene>
    <name evidence="7" type="ORF">NW762_001875</name>
</gene>
<dbReference type="InterPro" id="IPR001155">
    <property type="entry name" value="OxRdtase_FMN_N"/>
</dbReference>
<evidence type="ECO:0000313" key="8">
    <source>
        <dbReference type="Proteomes" id="UP001152049"/>
    </source>
</evidence>
<evidence type="ECO:0000256" key="1">
    <source>
        <dbReference type="ARBA" id="ARBA00001917"/>
    </source>
</evidence>
<keyword evidence="8" id="KW-1185">Reference proteome</keyword>
<dbReference type="GO" id="GO:0010181">
    <property type="term" value="F:FMN binding"/>
    <property type="evidence" value="ECO:0007669"/>
    <property type="project" value="InterPro"/>
</dbReference>
<reference evidence="7" key="1">
    <citation type="submission" date="2022-09" db="EMBL/GenBank/DDBJ databases">
        <title>Fusarium specimens isolated from Avocado Roots.</title>
        <authorList>
            <person name="Stajich J."/>
            <person name="Roper C."/>
            <person name="Heimlech-Rivalta G."/>
        </authorList>
    </citation>
    <scope>NUCLEOTIDE SEQUENCE</scope>
    <source>
        <strain evidence="7">CF00136</strain>
    </source>
</reference>
<dbReference type="Gene3D" id="3.20.20.70">
    <property type="entry name" value="Aldolase class I"/>
    <property type="match status" value="1"/>
</dbReference>
<dbReference type="PANTHER" id="PTHR43303">
    <property type="entry name" value="NADPH DEHYDROGENASE C23G7.10C-RELATED"/>
    <property type="match status" value="1"/>
</dbReference>
<accession>A0A9W8VPB3</accession>
<name>A0A9W8VPB3_9HYPO</name>
<dbReference type="OrthoDB" id="72788at2759"/>
<feature type="domain" description="NADH:flavin oxidoreductase/NADH oxidase N-terminal" evidence="6">
    <location>
        <begin position="43"/>
        <end position="384"/>
    </location>
</feature>
<comment type="cofactor">
    <cofactor evidence="1">
        <name>FMN</name>
        <dbReference type="ChEBI" id="CHEBI:58210"/>
    </cofactor>
</comment>
<keyword evidence="3" id="KW-0288">FMN</keyword>
<keyword evidence="4" id="KW-0521">NADP</keyword>
<proteinExistence type="predicted"/>
<dbReference type="GO" id="GO:0003959">
    <property type="term" value="F:NADPH dehydrogenase activity"/>
    <property type="evidence" value="ECO:0007669"/>
    <property type="project" value="InterPro"/>
</dbReference>
<evidence type="ECO:0000256" key="5">
    <source>
        <dbReference type="ARBA" id="ARBA00023002"/>
    </source>
</evidence>
<keyword evidence="2" id="KW-0285">Flavoprotein</keyword>
<keyword evidence="5" id="KW-0560">Oxidoreductase</keyword>
<dbReference type="Proteomes" id="UP001152049">
    <property type="component" value="Unassembled WGS sequence"/>
</dbReference>
<evidence type="ECO:0000259" key="6">
    <source>
        <dbReference type="Pfam" id="PF00724"/>
    </source>
</evidence>
<dbReference type="AlphaFoldDB" id="A0A9W8VPB3"/>
<dbReference type="CDD" id="cd02932">
    <property type="entry name" value="OYE_YqiM_FMN"/>
    <property type="match status" value="1"/>
</dbReference>
<sequence length="415" mass="45373">MGSVEANGHPKVIINKGAKNVPFYTPVQDPPAGTPWDVQPEGSLFSPLKLRNLTLHNRIIVSPMCQYSAKDGYVTPWHKQHLGSFAARGPGLIMTEVYAVSPEGRISPEDAGIWEDGQLEHLKEIVDFVHSQNSKIAIQIGHAGRKASTLVPWVDRKATAVKETNGWPDDVVAPSAISFSPESLVPREMTKPDIAKFKQDWIAAVKRALKVGFDAIEVHAAHGYLLNEFLSPASNQRTDEYGGSFENRTRLLIEIVQLTRSILPADFPLLVRMPGTDYLDFDPSLPQWHIEEAEKLAKILAVNGVDLLDVSGGGLDSRQKITPGPGYQVPWAAAVKEAVKDKGVAVTSVGMITSGKQAQGCLNDGSVDAVLVGRGFLKDPNLVWHWADELGIDIHVAAQYGWGFGITRMHRPTKH</sequence>
<dbReference type="InterPro" id="IPR044152">
    <property type="entry name" value="YqjM-like"/>
</dbReference>
<evidence type="ECO:0000313" key="7">
    <source>
        <dbReference type="EMBL" id="KAJ4270199.1"/>
    </source>
</evidence>
<dbReference type="SUPFAM" id="SSF51395">
    <property type="entry name" value="FMN-linked oxidoreductases"/>
    <property type="match status" value="1"/>
</dbReference>